<dbReference type="EnsemblPlants" id="ONIVA06G20750.1">
    <property type="protein sequence ID" value="ONIVA06G20750.1"/>
    <property type="gene ID" value="ONIVA06G20750"/>
</dbReference>
<evidence type="ECO:0000256" key="1">
    <source>
        <dbReference type="SAM" id="MobiDB-lite"/>
    </source>
</evidence>
<protein>
    <submittedName>
        <fullName evidence="2">Uncharacterized protein</fullName>
    </submittedName>
</protein>
<sequence>MGFLPSSLLATVRARRPPSQPVACAPAAAGCGTWPPARRHHLEFGILRSSASGENGNDEEENATLSPRSTSSRLADMWVPPDYSAIQRVKDVMWDKTASETAWVVNLQRFWQLGDGLYPVLWLRDAIQPSARDEGETQPGLARSLTRPRLKPRPMMAHATGKSIWTVRARVAVSVSLTSRRI</sequence>
<organism evidence="2">
    <name type="scientific">Oryza nivara</name>
    <name type="common">Indian wild rice</name>
    <name type="synonym">Oryza sativa f. spontanea</name>
    <dbReference type="NCBI Taxonomy" id="4536"/>
    <lineage>
        <taxon>Eukaryota</taxon>
        <taxon>Viridiplantae</taxon>
        <taxon>Streptophyta</taxon>
        <taxon>Embryophyta</taxon>
        <taxon>Tracheophyta</taxon>
        <taxon>Spermatophyta</taxon>
        <taxon>Magnoliopsida</taxon>
        <taxon>Liliopsida</taxon>
        <taxon>Poales</taxon>
        <taxon>Poaceae</taxon>
        <taxon>BOP clade</taxon>
        <taxon>Oryzoideae</taxon>
        <taxon>Oryzeae</taxon>
        <taxon>Oryzinae</taxon>
        <taxon>Oryza</taxon>
    </lineage>
</organism>
<dbReference type="AlphaFoldDB" id="A0A0E0HS07"/>
<reference evidence="2" key="1">
    <citation type="submission" date="2015-04" db="UniProtKB">
        <authorList>
            <consortium name="EnsemblPlants"/>
        </authorList>
    </citation>
    <scope>IDENTIFICATION</scope>
    <source>
        <strain evidence="2">SL10</strain>
    </source>
</reference>
<proteinExistence type="predicted"/>
<reference evidence="2" key="2">
    <citation type="submission" date="2018-04" db="EMBL/GenBank/DDBJ databases">
        <title>OnivRS2 (Oryza nivara Reference Sequence Version 2).</title>
        <authorList>
            <person name="Zhang J."/>
            <person name="Kudrna D."/>
            <person name="Lee S."/>
            <person name="Talag J."/>
            <person name="Rajasekar S."/>
            <person name="Welchert J."/>
            <person name="Hsing Y.-I."/>
            <person name="Wing R.A."/>
        </authorList>
    </citation>
    <scope>NUCLEOTIDE SEQUENCE [LARGE SCALE GENOMIC DNA]</scope>
    <source>
        <strain evidence="2">SL10</strain>
    </source>
</reference>
<accession>A0A0E0HS07</accession>
<evidence type="ECO:0000313" key="2">
    <source>
        <dbReference type="EnsemblPlants" id="ONIVA06G20750.1"/>
    </source>
</evidence>
<dbReference type="HOGENOM" id="CLU_127333_0_0_1"/>
<keyword evidence="3" id="KW-1185">Reference proteome</keyword>
<feature type="region of interest" description="Disordered" evidence="1">
    <location>
        <begin position="132"/>
        <end position="152"/>
    </location>
</feature>
<dbReference type="Gramene" id="ONIVA06G20750.1">
    <property type="protein sequence ID" value="ONIVA06G20750.1"/>
    <property type="gene ID" value="ONIVA06G20750"/>
</dbReference>
<feature type="region of interest" description="Disordered" evidence="1">
    <location>
        <begin position="49"/>
        <end position="71"/>
    </location>
</feature>
<evidence type="ECO:0000313" key="3">
    <source>
        <dbReference type="Proteomes" id="UP000006591"/>
    </source>
</evidence>
<name>A0A0E0HS07_ORYNI</name>
<dbReference type="Proteomes" id="UP000006591">
    <property type="component" value="Chromosome 6"/>
</dbReference>
<dbReference type="OMA" id="GTWPPAR"/>